<keyword evidence="3" id="KW-0964">Secreted</keyword>
<evidence type="ECO:0000313" key="8">
    <source>
        <dbReference type="WBParaSite" id="ACOC_0000452901-mRNA-1"/>
    </source>
</evidence>
<evidence type="ECO:0000256" key="3">
    <source>
        <dbReference type="ARBA" id="ARBA00022525"/>
    </source>
</evidence>
<reference evidence="8" key="1">
    <citation type="submission" date="2016-04" db="UniProtKB">
        <authorList>
            <consortium name="WormBaseParasite"/>
        </authorList>
    </citation>
    <scope>IDENTIFICATION</scope>
</reference>
<evidence type="ECO:0000313" key="7">
    <source>
        <dbReference type="Proteomes" id="UP000267027"/>
    </source>
</evidence>
<gene>
    <name evidence="6" type="ORF">ACOC_LOCUS4530</name>
</gene>
<dbReference type="Proteomes" id="UP000267027">
    <property type="component" value="Unassembled WGS sequence"/>
</dbReference>
<feature type="transmembrane region" description="Helical" evidence="5">
    <location>
        <begin position="151"/>
        <end position="172"/>
    </location>
</feature>
<keyword evidence="5" id="KW-0472">Membrane</keyword>
<dbReference type="InterPro" id="IPR038479">
    <property type="entry name" value="Transthyretin-like_sf"/>
</dbReference>
<keyword evidence="7" id="KW-1185">Reference proteome</keyword>
<keyword evidence="4" id="KW-0732">Signal</keyword>
<dbReference type="Gene3D" id="2.60.40.3330">
    <property type="match status" value="2"/>
</dbReference>
<comment type="similarity">
    <text evidence="2">Belongs to the nematode transthyretin-like family.</text>
</comment>
<name>A0A158PFX3_ANGCS</name>
<dbReference type="OrthoDB" id="5826894at2759"/>
<protein>
    <submittedName>
        <fullName evidence="8">Transthyretin-like family protein</fullName>
    </submittedName>
</protein>
<dbReference type="GO" id="GO:0005576">
    <property type="term" value="C:extracellular region"/>
    <property type="evidence" value="ECO:0007669"/>
    <property type="project" value="UniProtKB-SubCell"/>
</dbReference>
<evidence type="ECO:0000256" key="1">
    <source>
        <dbReference type="ARBA" id="ARBA00004613"/>
    </source>
</evidence>
<comment type="subcellular location">
    <subcellularLocation>
        <location evidence="1">Secreted</location>
    </subcellularLocation>
</comment>
<evidence type="ECO:0000256" key="2">
    <source>
        <dbReference type="ARBA" id="ARBA00010112"/>
    </source>
</evidence>
<reference evidence="6 7" key="2">
    <citation type="submission" date="2018-11" db="EMBL/GenBank/DDBJ databases">
        <authorList>
            <consortium name="Pathogen Informatics"/>
        </authorList>
    </citation>
    <scope>NUCLEOTIDE SEQUENCE [LARGE SCALE GENOMIC DNA]</scope>
    <source>
        <strain evidence="6 7">Costa Rica</strain>
    </source>
</reference>
<dbReference type="InterPro" id="IPR001534">
    <property type="entry name" value="Transthyretin-like"/>
</dbReference>
<keyword evidence="5" id="KW-1133">Transmembrane helix</keyword>
<evidence type="ECO:0000313" key="6">
    <source>
        <dbReference type="EMBL" id="VDM56115.1"/>
    </source>
</evidence>
<dbReference type="PANTHER" id="PTHR21700:SF116">
    <property type="entry name" value="TRANSTHYRETIN-LIKE PROTEIN 16"/>
    <property type="match status" value="1"/>
</dbReference>
<dbReference type="EMBL" id="UYYA01003819">
    <property type="protein sequence ID" value="VDM56115.1"/>
    <property type="molecule type" value="Genomic_DNA"/>
</dbReference>
<organism evidence="8">
    <name type="scientific">Angiostrongylus costaricensis</name>
    <name type="common">Nematode worm</name>
    <dbReference type="NCBI Taxonomy" id="334426"/>
    <lineage>
        <taxon>Eukaryota</taxon>
        <taxon>Metazoa</taxon>
        <taxon>Ecdysozoa</taxon>
        <taxon>Nematoda</taxon>
        <taxon>Chromadorea</taxon>
        <taxon>Rhabditida</taxon>
        <taxon>Rhabditina</taxon>
        <taxon>Rhabditomorpha</taxon>
        <taxon>Strongyloidea</taxon>
        <taxon>Metastrongylidae</taxon>
        <taxon>Angiostrongylus</taxon>
    </lineage>
</organism>
<evidence type="ECO:0000256" key="4">
    <source>
        <dbReference type="ARBA" id="ARBA00022729"/>
    </source>
</evidence>
<feature type="transmembrane region" description="Helical" evidence="5">
    <location>
        <begin position="34"/>
        <end position="54"/>
    </location>
</feature>
<dbReference type="GO" id="GO:0009986">
    <property type="term" value="C:cell surface"/>
    <property type="evidence" value="ECO:0007669"/>
    <property type="project" value="InterPro"/>
</dbReference>
<dbReference type="AlphaFoldDB" id="A0A158PFX3"/>
<keyword evidence="5" id="KW-0812">Transmembrane</keyword>
<dbReference type="Pfam" id="PF01060">
    <property type="entry name" value="TTR-52"/>
    <property type="match status" value="2"/>
</dbReference>
<dbReference type="WBParaSite" id="ACOC_0000452901-mRNA-1">
    <property type="protein sequence ID" value="ACOC_0000452901-mRNA-1"/>
    <property type="gene ID" value="ACOC_0000452901"/>
</dbReference>
<dbReference type="OMA" id="CQRIGDY"/>
<evidence type="ECO:0000256" key="5">
    <source>
        <dbReference type="SAM" id="Phobius"/>
    </source>
</evidence>
<accession>A0A158PFX3</accession>
<proteinExistence type="inferred from homology"/>
<dbReference type="PANTHER" id="PTHR21700">
    <property type="entry name" value="TRANSTHYRETIN-LIKE FAMILY PROTEIN-RELATED"/>
    <property type="match status" value="1"/>
</dbReference>
<sequence>MLILCNVFSYERGRGLINQDYLKLCFEFDAHNSFVLAGLVVCTFLMICVISTFAKLQNVTVKGVAVCQKRRMANQRVQLYDRDTLDPNDLLSEIHTNKDGEFELYGEENELGSIEPFVRIHHNCNTKPGCTRVSDYEVPHNKIGGLYDMTYVTLDIVVHVVTLAMCLVSVMAKMQNVTVKGVAVCNKKRLANVHVELYDRDTLDPNDLLADMHTNSEGEFEVFGQEDEVGSIEPFVRFTHNCMVSKPGCQRIGDYDVPHDKIGDVYDMTYVALDIKVHGEKEKC</sequence>